<evidence type="ECO:0000313" key="1">
    <source>
        <dbReference type="EMBL" id="OJJ60578.1"/>
    </source>
</evidence>
<dbReference type="InterPro" id="IPR009467">
    <property type="entry name" value="Glycolipid-bd_prot_put"/>
</dbReference>
<accession>A0A1L9TMD5</accession>
<reference evidence="2" key="1">
    <citation type="journal article" date="2017" name="Genome Biol.">
        <title>Comparative genomics reveals high biological diversity and specific adaptations in the industrially and medically important fungal genus Aspergillus.</title>
        <authorList>
            <person name="de Vries R.P."/>
            <person name="Riley R."/>
            <person name="Wiebenga A."/>
            <person name="Aguilar-Osorio G."/>
            <person name="Amillis S."/>
            <person name="Uchima C.A."/>
            <person name="Anderluh G."/>
            <person name="Asadollahi M."/>
            <person name="Askin M."/>
            <person name="Barry K."/>
            <person name="Battaglia E."/>
            <person name="Bayram O."/>
            <person name="Benocci T."/>
            <person name="Braus-Stromeyer S.A."/>
            <person name="Caldana C."/>
            <person name="Canovas D."/>
            <person name="Cerqueira G.C."/>
            <person name="Chen F."/>
            <person name="Chen W."/>
            <person name="Choi C."/>
            <person name="Clum A."/>
            <person name="Dos Santos R.A."/>
            <person name="Damasio A.R."/>
            <person name="Diallinas G."/>
            <person name="Emri T."/>
            <person name="Fekete E."/>
            <person name="Flipphi M."/>
            <person name="Freyberg S."/>
            <person name="Gallo A."/>
            <person name="Gournas C."/>
            <person name="Habgood R."/>
            <person name="Hainaut M."/>
            <person name="Harispe M.L."/>
            <person name="Henrissat B."/>
            <person name="Hilden K.S."/>
            <person name="Hope R."/>
            <person name="Hossain A."/>
            <person name="Karabika E."/>
            <person name="Karaffa L."/>
            <person name="Karanyi Z."/>
            <person name="Krasevec N."/>
            <person name="Kuo A."/>
            <person name="Kusch H."/>
            <person name="LaButti K."/>
            <person name="Lagendijk E.L."/>
            <person name="Lapidus A."/>
            <person name="Levasseur A."/>
            <person name="Lindquist E."/>
            <person name="Lipzen A."/>
            <person name="Logrieco A.F."/>
            <person name="MacCabe A."/>
            <person name="Maekelae M.R."/>
            <person name="Malavazi I."/>
            <person name="Melin P."/>
            <person name="Meyer V."/>
            <person name="Mielnichuk N."/>
            <person name="Miskei M."/>
            <person name="Molnar A.P."/>
            <person name="Mule G."/>
            <person name="Ngan C.Y."/>
            <person name="Orejas M."/>
            <person name="Orosz E."/>
            <person name="Ouedraogo J.P."/>
            <person name="Overkamp K.M."/>
            <person name="Park H.-S."/>
            <person name="Perrone G."/>
            <person name="Piumi F."/>
            <person name="Punt P.J."/>
            <person name="Ram A.F."/>
            <person name="Ramon A."/>
            <person name="Rauscher S."/>
            <person name="Record E."/>
            <person name="Riano-Pachon D.M."/>
            <person name="Robert V."/>
            <person name="Roehrig J."/>
            <person name="Ruller R."/>
            <person name="Salamov A."/>
            <person name="Salih N.S."/>
            <person name="Samson R.A."/>
            <person name="Sandor E."/>
            <person name="Sanguinetti M."/>
            <person name="Schuetze T."/>
            <person name="Sepcic K."/>
            <person name="Shelest E."/>
            <person name="Sherlock G."/>
            <person name="Sophianopoulou V."/>
            <person name="Squina F.M."/>
            <person name="Sun H."/>
            <person name="Susca A."/>
            <person name="Todd R.B."/>
            <person name="Tsang A."/>
            <person name="Unkles S.E."/>
            <person name="van de Wiele N."/>
            <person name="van Rossen-Uffink D."/>
            <person name="Oliveira J.V."/>
            <person name="Vesth T.C."/>
            <person name="Visser J."/>
            <person name="Yu J.-H."/>
            <person name="Zhou M."/>
            <person name="Andersen M.R."/>
            <person name="Archer D.B."/>
            <person name="Baker S.E."/>
            <person name="Benoit I."/>
            <person name="Brakhage A.A."/>
            <person name="Braus G.H."/>
            <person name="Fischer R."/>
            <person name="Frisvad J.C."/>
            <person name="Goldman G.H."/>
            <person name="Houbraken J."/>
            <person name="Oakley B."/>
            <person name="Pocsi I."/>
            <person name="Scazzocchio C."/>
            <person name="Seiboth B."/>
            <person name="vanKuyk P.A."/>
            <person name="Wortman J."/>
            <person name="Dyer P.S."/>
            <person name="Grigoriev I.V."/>
        </authorList>
    </citation>
    <scope>NUCLEOTIDE SEQUENCE [LARGE SCALE GENOMIC DNA]</scope>
    <source>
        <strain evidence="2">CBS 593.65</strain>
    </source>
</reference>
<dbReference type="RefSeq" id="XP_040704384.1">
    <property type="nucleotide sequence ID" value="XM_040851789.1"/>
</dbReference>
<dbReference type="GeneID" id="63767862"/>
<proteinExistence type="predicted"/>
<sequence length="190" mass="21532">MNGHEIVHIGAFEDEGFLAYGEIYITDNHYVPETSVRYAILFDTDFIVQLAAVTHLSTRETKILVLKESGKWEDGSENEIPEFAGCKEIDIAGSSFTKSPPIHRLGLYENGRVRINVISAGYSEDELYLGVDAQQYTCLELRRPELPDGSSFRFENLSAGYTEKFFTDGDGVMFCFADEFGDHLVPRRYY</sequence>
<dbReference type="VEuPathDB" id="FungiDB:ASPSYDRAFT_87157"/>
<keyword evidence="2" id="KW-1185">Reference proteome</keyword>
<organism evidence="1 2">
    <name type="scientific">Aspergillus sydowii CBS 593.65</name>
    <dbReference type="NCBI Taxonomy" id="1036612"/>
    <lineage>
        <taxon>Eukaryota</taxon>
        <taxon>Fungi</taxon>
        <taxon>Dikarya</taxon>
        <taxon>Ascomycota</taxon>
        <taxon>Pezizomycotina</taxon>
        <taxon>Eurotiomycetes</taxon>
        <taxon>Eurotiomycetidae</taxon>
        <taxon>Eurotiales</taxon>
        <taxon>Aspergillaceae</taxon>
        <taxon>Aspergillus</taxon>
        <taxon>Aspergillus subgen. Nidulantes</taxon>
    </lineage>
</organism>
<dbReference type="OrthoDB" id="10321718at2759"/>
<dbReference type="SUPFAM" id="SSF159275">
    <property type="entry name" value="PA1994-like"/>
    <property type="match status" value="1"/>
</dbReference>
<dbReference type="AlphaFoldDB" id="A0A1L9TMD5"/>
<dbReference type="Pfam" id="PF06475">
    <property type="entry name" value="Glycolipid_bind"/>
    <property type="match status" value="1"/>
</dbReference>
<dbReference type="EMBL" id="KV878584">
    <property type="protein sequence ID" value="OJJ60578.1"/>
    <property type="molecule type" value="Genomic_DNA"/>
</dbReference>
<evidence type="ECO:0000313" key="2">
    <source>
        <dbReference type="Proteomes" id="UP000184356"/>
    </source>
</evidence>
<protein>
    <submittedName>
        <fullName evidence="1">Uncharacterized protein</fullName>
    </submittedName>
</protein>
<name>A0A1L9TMD5_9EURO</name>
<dbReference type="Proteomes" id="UP000184356">
    <property type="component" value="Unassembled WGS sequence"/>
</dbReference>
<gene>
    <name evidence="1" type="ORF">ASPSYDRAFT_87157</name>
</gene>